<dbReference type="AlphaFoldDB" id="A0A8E5HQS5"/>
<reference evidence="2" key="1">
    <citation type="submission" date="2020-03" db="EMBL/GenBank/DDBJ databases">
        <title>A mixture of massive structural variations and highly conserved coding sequences in Ustilaginoidea virens genome.</title>
        <authorList>
            <person name="Zhang K."/>
            <person name="Zhao Z."/>
            <person name="Zhang Z."/>
            <person name="Li Y."/>
            <person name="Hsiang T."/>
            <person name="Sun W."/>
        </authorList>
    </citation>
    <scope>NUCLEOTIDE SEQUENCE</scope>
    <source>
        <strain evidence="2">UV-8b</strain>
    </source>
</reference>
<evidence type="ECO:0000313" key="3">
    <source>
        <dbReference type="Proteomes" id="UP000027002"/>
    </source>
</evidence>
<dbReference type="EMBL" id="CP072755">
    <property type="protein sequence ID" value="QUC19753.1"/>
    <property type="molecule type" value="Genomic_DNA"/>
</dbReference>
<protein>
    <submittedName>
        <fullName evidence="2">Uncharacterized protein</fullName>
    </submittedName>
</protein>
<dbReference type="RefSeq" id="XP_042997426.1">
    <property type="nucleotide sequence ID" value="XM_043141492.1"/>
</dbReference>
<organism evidence="2 3">
    <name type="scientific">Ustilaginoidea virens</name>
    <name type="common">Rice false smut fungus</name>
    <name type="synonym">Villosiclava virens</name>
    <dbReference type="NCBI Taxonomy" id="1159556"/>
    <lineage>
        <taxon>Eukaryota</taxon>
        <taxon>Fungi</taxon>
        <taxon>Dikarya</taxon>
        <taxon>Ascomycota</taxon>
        <taxon>Pezizomycotina</taxon>
        <taxon>Sordariomycetes</taxon>
        <taxon>Hypocreomycetidae</taxon>
        <taxon>Hypocreales</taxon>
        <taxon>Clavicipitaceae</taxon>
        <taxon>Ustilaginoidea</taxon>
    </lineage>
</organism>
<accession>A0A8E5HQS5</accession>
<evidence type="ECO:0000313" key="2">
    <source>
        <dbReference type="EMBL" id="QUC19753.1"/>
    </source>
</evidence>
<feature type="compositionally biased region" description="Basic and acidic residues" evidence="1">
    <location>
        <begin position="1"/>
        <end position="13"/>
    </location>
</feature>
<dbReference type="GeneID" id="66064772"/>
<gene>
    <name evidence="2" type="ORF">UV8b_03994</name>
</gene>
<proteinExistence type="predicted"/>
<evidence type="ECO:0000256" key="1">
    <source>
        <dbReference type="SAM" id="MobiDB-lite"/>
    </source>
</evidence>
<feature type="region of interest" description="Disordered" evidence="1">
    <location>
        <begin position="1"/>
        <end position="50"/>
    </location>
</feature>
<sequence length="81" mass="8923">MGLSPNDEHRPGVDEALNDCPSPGRDSTGDLMRQDSQPPPPKNKHERLPPLRRLYSIERALVALYAALPARQATILTSLPI</sequence>
<dbReference type="KEGG" id="uvi:66064772"/>
<name>A0A8E5HQS5_USTVR</name>
<dbReference type="Proteomes" id="UP000027002">
    <property type="component" value="Chromosome 3"/>
</dbReference>
<keyword evidence="3" id="KW-1185">Reference proteome</keyword>